<dbReference type="Pfam" id="PF00687">
    <property type="entry name" value="Ribosomal_L1"/>
    <property type="match status" value="1"/>
</dbReference>
<feature type="compositionally biased region" description="Low complexity" evidence="1">
    <location>
        <begin position="362"/>
        <end position="380"/>
    </location>
</feature>
<accession>A0A8C7BZX7</accession>
<proteinExistence type="predicted"/>
<reference evidence="2" key="1">
    <citation type="submission" date="2025-08" db="UniProtKB">
        <authorList>
            <consortium name="Ensembl"/>
        </authorList>
    </citation>
    <scope>IDENTIFICATION</scope>
</reference>
<dbReference type="Proteomes" id="UP000694425">
    <property type="component" value="Unplaced"/>
</dbReference>
<feature type="compositionally biased region" description="Basic and acidic residues" evidence="1">
    <location>
        <begin position="405"/>
        <end position="431"/>
    </location>
</feature>
<dbReference type="GO" id="GO:0042981">
    <property type="term" value="P:regulation of apoptotic process"/>
    <property type="evidence" value="ECO:0007669"/>
    <property type="project" value="Ensembl"/>
</dbReference>
<dbReference type="AlphaFoldDB" id="A0A8C7BZX7"/>
<dbReference type="InterPro" id="IPR023674">
    <property type="entry name" value="Ribosomal_uL1-like"/>
</dbReference>
<sequence length="468" mass="51447">SEMEGSAATAPSSSTAASDSAPATPASVEQLDKGQIRKAVEALLTHSKSRKNANGLLLNENENFFLMVVLWKIPSKELRVRLWLREGRGRSSGLLFPFRRVVGSGRTVQTPELYFPLLSHPPSSRLPSFSLLPSLLSRHLPPLLSPSLIMYLCFSLTCLCCILKHKLLLFFKTFLSRAILRCSTIRVGHTGMEVEHVVENIITVAKRLSQKLPEKWESVKLLYVKTERSASLPIFSSFVSCQDEAKGISTPSQKKKEAKKKQKQKEYREKQKEKKKNKRLMKQAGKTPSGPEKEDVDTKTTGTAAPAPAPAPAPQKEGSGAREKKEGRRGKAQSKVKEESEDEIPVLVPIGGTPAKGNAEVPKQAAGKKSPKKSPAPSTPRGKKRKAFPGLETPKAVEPKTPGSDPEKKPRIKEDAEKEKNSSRGKKDPRQMTKKPGAKFFTTASKSAKKAPCTPKQWPQKPKAPQST</sequence>
<dbReference type="GO" id="GO:0003730">
    <property type="term" value="F:mRNA 3'-UTR binding"/>
    <property type="evidence" value="ECO:0007669"/>
    <property type="project" value="Ensembl"/>
</dbReference>
<dbReference type="GO" id="GO:0005929">
    <property type="term" value="C:cilium"/>
    <property type="evidence" value="ECO:0007669"/>
    <property type="project" value="Ensembl"/>
</dbReference>
<reference evidence="2" key="2">
    <citation type="submission" date="2025-09" db="UniProtKB">
        <authorList>
            <consortium name="Ensembl"/>
        </authorList>
    </citation>
    <scope>IDENTIFICATION</scope>
</reference>
<gene>
    <name evidence="2" type="primary">RSL1D1</name>
</gene>
<dbReference type="GO" id="GO:0005829">
    <property type="term" value="C:cytosol"/>
    <property type="evidence" value="ECO:0007669"/>
    <property type="project" value="Ensembl"/>
</dbReference>
<evidence type="ECO:0000313" key="3">
    <source>
        <dbReference type="Proteomes" id="UP000694425"/>
    </source>
</evidence>
<feature type="compositionally biased region" description="Low complexity" evidence="1">
    <location>
        <begin position="1"/>
        <end position="27"/>
    </location>
</feature>
<dbReference type="GO" id="GO:0005694">
    <property type="term" value="C:chromosome"/>
    <property type="evidence" value="ECO:0007669"/>
    <property type="project" value="Ensembl"/>
</dbReference>
<dbReference type="GeneTree" id="ENSGT00440000038603"/>
<evidence type="ECO:0000313" key="2">
    <source>
        <dbReference type="Ensembl" id="ENSNVIP00000027998.1"/>
    </source>
</evidence>
<feature type="region of interest" description="Disordered" evidence="1">
    <location>
        <begin position="1"/>
        <end position="31"/>
    </location>
</feature>
<dbReference type="SUPFAM" id="SSF56808">
    <property type="entry name" value="Ribosomal protein L1"/>
    <property type="match status" value="1"/>
</dbReference>
<dbReference type="Ensembl" id="ENSNVIT00000032477.1">
    <property type="protein sequence ID" value="ENSNVIP00000027998.1"/>
    <property type="gene ID" value="ENSNVIG00000021610.1"/>
</dbReference>
<evidence type="ECO:0000256" key="1">
    <source>
        <dbReference type="SAM" id="MobiDB-lite"/>
    </source>
</evidence>
<dbReference type="GO" id="GO:0005730">
    <property type="term" value="C:nucleolus"/>
    <property type="evidence" value="ECO:0007669"/>
    <property type="project" value="Ensembl"/>
</dbReference>
<dbReference type="GO" id="GO:0032880">
    <property type="term" value="P:regulation of protein localization"/>
    <property type="evidence" value="ECO:0007669"/>
    <property type="project" value="Ensembl"/>
</dbReference>
<dbReference type="InterPro" id="IPR028364">
    <property type="entry name" value="Ribosomal_uL1/biogenesis"/>
</dbReference>
<keyword evidence="3" id="KW-1185">Reference proteome</keyword>
<feature type="region of interest" description="Disordered" evidence="1">
    <location>
        <begin position="249"/>
        <end position="468"/>
    </location>
</feature>
<organism evidence="2 3">
    <name type="scientific">Neovison vison</name>
    <name type="common">American mink</name>
    <name type="synonym">Mustela vison</name>
    <dbReference type="NCBI Taxonomy" id="452646"/>
    <lineage>
        <taxon>Eukaryota</taxon>
        <taxon>Metazoa</taxon>
        <taxon>Chordata</taxon>
        <taxon>Craniata</taxon>
        <taxon>Vertebrata</taxon>
        <taxon>Euteleostomi</taxon>
        <taxon>Mammalia</taxon>
        <taxon>Eutheria</taxon>
        <taxon>Laurasiatheria</taxon>
        <taxon>Carnivora</taxon>
        <taxon>Caniformia</taxon>
        <taxon>Musteloidea</taxon>
        <taxon>Mustelidae</taxon>
        <taxon>Mustelinae</taxon>
        <taxon>Neogale</taxon>
    </lineage>
</organism>
<dbReference type="GO" id="GO:0048027">
    <property type="term" value="F:mRNA 5'-UTR binding"/>
    <property type="evidence" value="ECO:0007669"/>
    <property type="project" value="Ensembl"/>
</dbReference>
<feature type="compositionally biased region" description="Low complexity" evidence="1">
    <location>
        <begin position="455"/>
        <end position="468"/>
    </location>
</feature>
<dbReference type="GO" id="GO:2000772">
    <property type="term" value="P:regulation of cellular senescence"/>
    <property type="evidence" value="ECO:0007669"/>
    <property type="project" value="Ensembl"/>
</dbReference>
<protein>
    <submittedName>
        <fullName evidence="2">Ribosomal L1 domain containing 1</fullName>
    </submittedName>
</protein>
<name>A0A8C7BZX7_NEOVI</name>